<protein>
    <recommendedName>
        <fullName evidence="4">DNA-directed RNA polymerase</fullName>
        <ecNumber evidence="4">2.7.7.6</ecNumber>
    </recommendedName>
    <alternativeName>
        <fullName evidence="10">PEP</fullName>
    </alternativeName>
</protein>
<evidence type="ECO:0000256" key="8">
    <source>
        <dbReference type="ARBA" id="ARBA00023163"/>
    </source>
</evidence>
<dbReference type="Pfam" id="PF04560">
    <property type="entry name" value="RNA_pol_Rpb2_7"/>
    <property type="match status" value="1"/>
</dbReference>
<dbReference type="InterPro" id="IPR037033">
    <property type="entry name" value="DNA-dir_RNAP_su2_hyb_sf"/>
</dbReference>
<evidence type="ECO:0000256" key="5">
    <source>
        <dbReference type="ARBA" id="ARBA00022478"/>
    </source>
</evidence>
<evidence type="ECO:0000256" key="1">
    <source>
        <dbReference type="ARBA" id="ARBA00004026"/>
    </source>
</evidence>
<keyword evidence="14" id="KW-0934">Plastid</keyword>
<comment type="subcellular location">
    <subcellularLocation>
        <location evidence="2">Plastid</location>
    </subcellularLocation>
</comment>
<name>A0A2P0QJ00_9CHLO</name>
<sequence length="659" mass="75668">MKKTTGLYFLFQKWLPSGQWIFESGLRLCNYSKFSTNSVLFQKKENFQYFRKNERNASFRYPISDTNKSDGPKAVKPGSEGRPYPPQKSVLKTLWFQLFEKSNQNTFFLQRPLCFPLQWIQKGDLLSDCSASQRGELALGQNLFVAYMPWEGLNFEDAVLINQKILSKYTSLHIQKYDLEILENSFEQITSHIPSLPPKHLQKLDKNGIIKIGSWVQEKDILVGKIVSTAQKPLLPLLMHEKLLYDLIGQETVPIQEKCFRVPLGSFGRIVRILYTQKNPQYLPKSYQLGGPTLPRLQDRPRSGRLEGVSFRYPLQFVFCSRVPFFWTSFSTTLSKKWLHGRPGSGHSTIFYRWFGFYDIFFQKLETHPSPLQFWFKKTFTSMAASRPTFSSQKNLIHPLFLKNLQKVTIYLAEQRVFQIGDKISGRHGNKGIISHICSTEDMPYCPNGYPLDILLNPLGVPSRMNVGQIFECLLGVTGQIFQTQFQVVCFDEIVGYEASRSFIYSKLLASCTQASEPWLLSKKTPGKCHLFDGRTGQILHQSVSIGSSYLMKLIHIVDDKIHARATGPYSLITQQPLRGRAHHGGQRVGEMEVWALQGFGSAYLLQELLTVKSDDLQGRNQLMHTLFKNTPLRFGTPESFRVVLRELQCLCLDLQLNF</sequence>
<organism evidence="14">
    <name type="scientific">Rhipilia penicilloides</name>
    <dbReference type="NCBI Taxonomy" id="1979422"/>
    <lineage>
        <taxon>Eukaryota</taxon>
        <taxon>Viridiplantae</taxon>
        <taxon>Chlorophyta</taxon>
        <taxon>core chlorophytes</taxon>
        <taxon>Ulvophyceae</taxon>
        <taxon>TCBD clade</taxon>
        <taxon>Bryopsidales</taxon>
        <taxon>Halimedineae</taxon>
        <taxon>Halimedaceae</taxon>
        <taxon>Rhipileae</taxon>
        <taxon>Rhipilia</taxon>
    </lineage>
</organism>
<evidence type="ECO:0000256" key="2">
    <source>
        <dbReference type="ARBA" id="ARBA00004474"/>
    </source>
</evidence>
<feature type="domain" description="DNA-directed RNA polymerase subunit 2 hybrid-binding" evidence="12">
    <location>
        <begin position="88"/>
        <end position="583"/>
    </location>
</feature>
<dbReference type="GeneID" id="37277686"/>
<evidence type="ECO:0000256" key="11">
    <source>
        <dbReference type="SAM" id="MobiDB-lite"/>
    </source>
</evidence>
<feature type="region of interest" description="Disordered" evidence="11">
    <location>
        <begin position="61"/>
        <end position="85"/>
    </location>
</feature>
<dbReference type="GO" id="GO:0006351">
    <property type="term" value="P:DNA-templated transcription"/>
    <property type="evidence" value="ECO:0007669"/>
    <property type="project" value="InterPro"/>
</dbReference>
<evidence type="ECO:0000256" key="10">
    <source>
        <dbReference type="ARBA" id="ARBA00032782"/>
    </source>
</evidence>
<evidence type="ECO:0000256" key="9">
    <source>
        <dbReference type="ARBA" id="ARBA00026088"/>
    </source>
</evidence>
<keyword evidence="6" id="KW-0808">Transferase</keyword>
<dbReference type="Gene3D" id="2.40.50.150">
    <property type="match status" value="1"/>
</dbReference>
<dbReference type="SUPFAM" id="SSF64484">
    <property type="entry name" value="beta and beta-prime subunits of DNA dependent RNA-polymerase"/>
    <property type="match status" value="1"/>
</dbReference>
<dbReference type="Gene3D" id="2.40.50.100">
    <property type="match status" value="1"/>
</dbReference>
<dbReference type="Gene3D" id="2.40.270.10">
    <property type="entry name" value="DNA-directed RNA polymerase, subunit 2, domain 6"/>
    <property type="match status" value="1"/>
</dbReference>
<feature type="domain" description="RNA polymerase Rpb2" evidence="13">
    <location>
        <begin position="585"/>
        <end position="657"/>
    </location>
</feature>
<gene>
    <name evidence="14" type="primary">rpoB</name>
</gene>
<dbReference type="InterPro" id="IPR007641">
    <property type="entry name" value="RNA_pol_Rpb2_7"/>
</dbReference>
<proteinExistence type="inferred from homology"/>
<evidence type="ECO:0000259" key="12">
    <source>
        <dbReference type="Pfam" id="PF00562"/>
    </source>
</evidence>
<dbReference type="GO" id="GO:0003899">
    <property type="term" value="F:DNA-directed RNA polymerase activity"/>
    <property type="evidence" value="ECO:0007669"/>
    <property type="project" value="UniProtKB-EC"/>
</dbReference>
<comment type="subunit">
    <text evidence="9">In plastids the minimal PEP RNA polymerase catalytic core is composed of four subunits: alpha, beta, beta', and beta''. When a (nuclear-encoded) sigma factor is associated with the core the holoenzyme is formed, which can initiate transcription.</text>
</comment>
<dbReference type="PANTHER" id="PTHR20856">
    <property type="entry name" value="DNA-DIRECTED RNA POLYMERASE I SUBUNIT 2"/>
    <property type="match status" value="1"/>
</dbReference>
<evidence type="ECO:0000256" key="4">
    <source>
        <dbReference type="ARBA" id="ARBA00012418"/>
    </source>
</evidence>
<dbReference type="GO" id="GO:0000428">
    <property type="term" value="C:DNA-directed RNA polymerase complex"/>
    <property type="evidence" value="ECO:0007669"/>
    <property type="project" value="UniProtKB-KW"/>
</dbReference>
<keyword evidence="8" id="KW-0804">Transcription</keyword>
<dbReference type="InterPro" id="IPR015712">
    <property type="entry name" value="DNA-dir_RNA_pol_su2"/>
</dbReference>
<evidence type="ECO:0000256" key="3">
    <source>
        <dbReference type="ARBA" id="ARBA00006835"/>
    </source>
</evidence>
<dbReference type="EC" id="2.7.7.6" evidence="4"/>
<evidence type="ECO:0000313" key="14">
    <source>
        <dbReference type="EMBL" id="ARO74248.1"/>
    </source>
</evidence>
<reference evidence="14" key="1">
    <citation type="submission" date="2017-03" db="EMBL/GenBank/DDBJ databases">
        <title>Chloroplast genome evolution in siphonous green algae.</title>
        <authorList>
            <person name="Cremen M.C."/>
            <person name="Marcelino V.R."/>
            <person name="Verbruggen H."/>
        </authorList>
    </citation>
    <scope>NUCLEOTIDE SEQUENCE</scope>
</reference>
<dbReference type="Gene3D" id="3.90.1800.10">
    <property type="entry name" value="RNA polymerase alpha subunit dimerisation domain"/>
    <property type="match status" value="1"/>
</dbReference>
<keyword evidence="14" id="KW-0150">Chloroplast</keyword>
<dbReference type="InterPro" id="IPR007120">
    <property type="entry name" value="DNA-dir_RNAP_su2_dom"/>
</dbReference>
<dbReference type="GO" id="GO:0003677">
    <property type="term" value="F:DNA binding"/>
    <property type="evidence" value="ECO:0007669"/>
    <property type="project" value="InterPro"/>
</dbReference>
<dbReference type="InterPro" id="IPR007121">
    <property type="entry name" value="RNA_pol_bsu_CS"/>
</dbReference>
<geneLocation type="chloroplast" evidence="14"/>
<dbReference type="Pfam" id="PF00562">
    <property type="entry name" value="RNA_pol_Rpb2_6"/>
    <property type="match status" value="1"/>
</dbReference>
<keyword evidence="5" id="KW-0240">DNA-directed RNA polymerase</keyword>
<comment type="similarity">
    <text evidence="3">Belongs to the RNA polymerase beta chain family.</text>
</comment>
<dbReference type="EMBL" id="KY819065">
    <property type="protein sequence ID" value="ARO74248.1"/>
    <property type="molecule type" value="Genomic_DNA"/>
</dbReference>
<accession>A0A2P0QJ00</accession>
<dbReference type="AlphaFoldDB" id="A0A2P0QJ00"/>
<dbReference type="RefSeq" id="YP_009472610.1">
    <property type="nucleotide sequence ID" value="NC_037365.1"/>
</dbReference>
<keyword evidence="7" id="KW-0548">Nucleotidyltransferase</keyword>
<comment type="function">
    <text evidence="1">DNA-dependent RNA polymerase catalyzes the transcription of DNA into RNA using the four ribonucleoside triphosphates as substrates.</text>
</comment>
<dbReference type="PROSITE" id="PS01166">
    <property type="entry name" value="RNA_POL_BETA"/>
    <property type="match status" value="1"/>
</dbReference>
<evidence type="ECO:0000256" key="6">
    <source>
        <dbReference type="ARBA" id="ARBA00022679"/>
    </source>
</evidence>
<evidence type="ECO:0000256" key="7">
    <source>
        <dbReference type="ARBA" id="ARBA00022695"/>
    </source>
</evidence>
<dbReference type="GO" id="GO:0032549">
    <property type="term" value="F:ribonucleoside binding"/>
    <property type="evidence" value="ECO:0007669"/>
    <property type="project" value="InterPro"/>
</dbReference>
<evidence type="ECO:0000259" key="13">
    <source>
        <dbReference type="Pfam" id="PF04560"/>
    </source>
</evidence>
<dbReference type="InterPro" id="IPR014724">
    <property type="entry name" value="RNA_pol_RPB2_OB-fold"/>
</dbReference>